<dbReference type="InterPro" id="IPR047057">
    <property type="entry name" value="MerR_fam"/>
</dbReference>
<keyword evidence="1" id="KW-0678">Repressor</keyword>
<dbReference type="SUPFAM" id="SSF55136">
    <property type="entry name" value="Probable bacterial effector-binding domain"/>
    <property type="match status" value="1"/>
</dbReference>
<dbReference type="GO" id="GO:0003700">
    <property type="term" value="F:DNA-binding transcription factor activity"/>
    <property type="evidence" value="ECO:0007669"/>
    <property type="project" value="InterPro"/>
</dbReference>
<dbReference type="Proteomes" id="UP000216411">
    <property type="component" value="Unassembled WGS sequence"/>
</dbReference>
<keyword evidence="3 7" id="KW-0238">DNA-binding</keyword>
<dbReference type="Gene3D" id="3.20.80.10">
    <property type="entry name" value="Regulatory factor, effector binding domain"/>
    <property type="match status" value="1"/>
</dbReference>
<dbReference type="Gene3D" id="1.10.1660.10">
    <property type="match status" value="1"/>
</dbReference>
<keyword evidence="9" id="KW-1185">Reference proteome</keyword>
<dbReference type="AlphaFoldDB" id="A0A255IAC5"/>
<evidence type="ECO:0000259" key="6">
    <source>
        <dbReference type="PROSITE" id="PS50937"/>
    </source>
</evidence>
<dbReference type="PANTHER" id="PTHR30204:SF69">
    <property type="entry name" value="MERR-FAMILY TRANSCRIPTIONAL REGULATOR"/>
    <property type="match status" value="1"/>
</dbReference>
<dbReference type="PROSITE" id="PS50937">
    <property type="entry name" value="HTH_MERR_2"/>
    <property type="match status" value="1"/>
</dbReference>
<reference evidence="7 10" key="2">
    <citation type="submission" date="2018-05" db="EMBL/GenBank/DDBJ databases">
        <title>Genomic Encyclopedia of Type Strains, Phase IV (KMG-IV): sequencing the most valuable type-strain genomes for metagenomic binning, comparative biology and taxonomic classification.</title>
        <authorList>
            <person name="Goeker M."/>
        </authorList>
    </citation>
    <scope>NUCLEOTIDE SEQUENCE [LARGE SCALE GENOMIC DNA]</scope>
    <source>
        <strain evidence="7 10">DSM 28816</strain>
    </source>
</reference>
<name>A0A255IAC5_9FIRM</name>
<evidence type="ECO:0000313" key="7">
    <source>
        <dbReference type="EMBL" id="PXV85718.1"/>
    </source>
</evidence>
<dbReference type="GO" id="GO:0003677">
    <property type="term" value="F:DNA binding"/>
    <property type="evidence" value="ECO:0007669"/>
    <property type="project" value="UniProtKB-KW"/>
</dbReference>
<accession>A0A255IAC5</accession>
<dbReference type="Proteomes" id="UP000247523">
    <property type="component" value="Unassembled WGS sequence"/>
</dbReference>
<dbReference type="InterPro" id="IPR011256">
    <property type="entry name" value="Reg_factor_effector_dom_sf"/>
</dbReference>
<evidence type="ECO:0000313" key="10">
    <source>
        <dbReference type="Proteomes" id="UP000247523"/>
    </source>
</evidence>
<evidence type="ECO:0000256" key="5">
    <source>
        <dbReference type="SAM" id="Coils"/>
    </source>
</evidence>
<keyword evidence="4" id="KW-0804">Transcription</keyword>
<protein>
    <submittedName>
        <fullName evidence="7">DNA-binding transcriptional MerR regulator</fullName>
    </submittedName>
    <submittedName>
        <fullName evidence="8">MerR family transcriptional regulator</fullName>
    </submittedName>
</protein>
<dbReference type="PANTHER" id="PTHR30204">
    <property type="entry name" value="REDOX-CYCLING DRUG-SENSING TRANSCRIPTIONAL ACTIVATOR SOXR"/>
    <property type="match status" value="1"/>
</dbReference>
<dbReference type="InterPro" id="IPR000551">
    <property type="entry name" value="MerR-type_HTH_dom"/>
</dbReference>
<dbReference type="EMBL" id="NOKA02000030">
    <property type="protein sequence ID" value="RDY30705.1"/>
    <property type="molecule type" value="Genomic_DNA"/>
</dbReference>
<proteinExistence type="predicted"/>
<keyword evidence="5" id="KW-0175">Coiled coil</keyword>
<evidence type="ECO:0000313" key="9">
    <source>
        <dbReference type="Proteomes" id="UP000216411"/>
    </source>
</evidence>
<reference evidence="8 9" key="1">
    <citation type="journal article" date="2017" name="Genome Announc.">
        <title>Draft Genome Sequence of a Sporulating and Motile Strain of Lachnotalea glycerini Isolated from Water in Quebec City, Canada.</title>
        <authorList>
            <person name="Maheux A.F."/>
            <person name="Boudreau D.K."/>
            <person name="Berube E."/>
            <person name="Boissinot M."/>
            <person name="Raymond F."/>
            <person name="Brodeur S."/>
            <person name="Corbeil J."/>
            <person name="Isabel S."/>
            <person name="Omar R.F."/>
            <person name="Bergeron M.G."/>
        </authorList>
    </citation>
    <scope>NUCLEOTIDE SEQUENCE [LARGE SCALE GENOMIC DNA]</scope>
    <source>
        <strain evidence="8 9">CCRI-19302</strain>
    </source>
</reference>
<evidence type="ECO:0000256" key="1">
    <source>
        <dbReference type="ARBA" id="ARBA00022491"/>
    </source>
</evidence>
<dbReference type="SMART" id="SM00422">
    <property type="entry name" value="HTH_MERR"/>
    <property type="match status" value="1"/>
</dbReference>
<gene>
    <name evidence="7" type="ORF">C8E03_11572</name>
    <name evidence="8" type="ORF">CG710_013355</name>
</gene>
<comment type="caution">
    <text evidence="8">The sequence shown here is derived from an EMBL/GenBank/DDBJ whole genome shotgun (WGS) entry which is preliminary data.</text>
</comment>
<keyword evidence="2" id="KW-0805">Transcription regulation</keyword>
<dbReference type="OrthoDB" id="9773308at2"/>
<organism evidence="8 9">
    <name type="scientific">Lachnotalea glycerini</name>
    <dbReference type="NCBI Taxonomy" id="1763509"/>
    <lineage>
        <taxon>Bacteria</taxon>
        <taxon>Bacillati</taxon>
        <taxon>Bacillota</taxon>
        <taxon>Clostridia</taxon>
        <taxon>Lachnospirales</taxon>
        <taxon>Lachnospiraceae</taxon>
        <taxon>Lachnotalea</taxon>
    </lineage>
</organism>
<feature type="domain" description="HTH merR-type" evidence="6">
    <location>
        <begin position="4"/>
        <end position="74"/>
    </location>
</feature>
<dbReference type="InterPro" id="IPR009061">
    <property type="entry name" value="DNA-bd_dom_put_sf"/>
</dbReference>
<dbReference type="SUPFAM" id="SSF46955">
    <property type="entry name" value="Putative DNA-binding domain"/>
    <property type="match status" value="1"/>
</dbReference>
<evidence type="ECO:0000313" key="8">
    <source>
        <dbReference type="EMBL" id="RDY30705.1"/>
    </source>
</evidence>
<evidence type="ECO:0000256" key="3">
    <source>
        <dbReference type="ARBA" id="ARBA00023125"/>
    </source>
</evidence>
<dbReference type="Pfam" id="PF06445">
    <property type="entry name" value="GyrI-like"/>
    <property type="match status" value="1"/>
</dbReference>
<dbReference type="EMBL" id="QICS01000015">
    <property type="protein sequence ID" value="PXV85718.1"/>
    <property type="molecule type" value="Genomic_DNA"/>
</dbReference>
<dbReference type="Pfam" id="PF00376">
    <property type="entry name" value="MerR"/>
    <property type="match status" value="1"/>
</dbReference>
<sequence>MNIYFTSGQVSKLFNISKQTLIFYDKIGLIKPDHIDPNTLYRYYSIEQFFYLYLILALKTSGIELKNIHNYLNEHSIPTTIDLLSSQIRTLNHKIAELETAKNTLDQTLKQIEYGIRLKENNPYYFKYFEEQYLYTFPIDKTDITKDFSLTFSKLANKYIGDYSTMKWNYGCIVSLKPTGEFNNRELFIVLDKPDHTLPLIKRPSGEYLCTFHKGKYDTISETIQKLLDYAEQNCFTILGYVYEHQLINSFMTDDCNEFITEISIGVE</sequence>
<evidence type="ECO:0000256" key="4">
    <source>
        <dbReference type="ARBA" id="ARBA00023163"/>
    </source>
</evidence>
<feature type="coiled-coil region" evidence="5">
    <location>
        <begin position="81"/>
        <end position="111"/>
    </location>
</feature>
<evidence type="ECO:0000256" key="2">
    <source>
        <dbReference type="ARBA" id="ARBA00023015"/>
    </source>
</evidence>
<reference evidence="8" key="3">
    <citation type="submission" date="2018-07" db="EMBL/GenBank/DDBJ databases">
        <authorList>
            <person name="Quirk P.G."/>
            <person name="Krulwich T.A."/>
        </authorList>
    </citation>
    <scope>NUCLEOTIDE SEQUENCE</scope>
    <source>
        <strain evidence="8">CCRI-19302</strain>
    </source>
</reference>
<dbReference type="RefSeq" id="WP_094377943.1">
    <property type="nucleotide sequence ID" value="NZ_NOKA02000030.1"/>
</dbReference>
<dbReference type="InterPro" id="IPR029442">
    <property type="entry name" value="GyrI-like"/>
</dbReference>